<dbReference type="Pfam" id="PF04542">
    <property type="entry name" value="Sigma70_r2"/>
    <property type="match status" value="1"/>
</dbReference>
<dbReference type="Pfam" id="PF08281">
    <property type="entry name" value="Sigma70_r4_2"/>
    <property type="match status" value="1"/>
</dbReference>
<dbReference type="OrthoDB" id="9782991at2"/>
<dbReference type="GO" id="GO:0003677">
    <property type="term" value="F:DNA binding"/>
    <property type="evidence" value="ECO:0007669"/>
    <property type="project" value="InterPro"/>
</dbReference>
<dbReference type="KEGG" id="bhl:Bache_1764"/>
<dbReference type="PANTHER" id="PTHR43133">
    <property type="entry name" value="RNA POLYMERASE ECF-TYPE SIGMA FACTO"/>
    <property type="match status" value="1"/>
</dbReference>
<evidence type="ECO:0000313" key="8">
    <source>
        <dbReference type="Proteomes" id="UP000008630"/>
    </source>
</evidence>
<dbReference type="InterPro" id="IPR014327">
    <property type="entry name" value="RNA_pol_sigma70_bacteroid"/>
</dbReference>
<keyword evidence="8" id="KW-1185">Reference proteome</keyword>
<dbReference type="InterPro" id="IPR036388">
    <property type="entry name" value="WH-like_DNA-bd_sf"/>
</dbReference>
<name>E6SNK0_BACT6</name>
<dbReference type="GO" id="GO:0016987">
    <property type="term" value="F:sigma factor activity"/>
    <property type="evidence" value="ECO:0007669"/>
    <property type="project" value="UniProtKB-KW"/>
</dbReference>
<evidence type="ECO:0000313" key="7">
    <source>
        <dbReference type="EMBL" id="ADV43749.1"/>
    </source>
</evidence>
<evidence type="ECO:0000259" key="6">
    <source>
        <dbReference type="Pfam" id="PF08281"/>
    </source>
</evidence>
<accession>E6SNK0</accession>
<dbReference type="InterPro" id="IPR014284">
    <property type="entry name" value="RNA_pol_sigma-70_dom"/>
</dbReference>
<dbReference type="AlphaFoldDB" id="E6SNK0"/>
<dbReference type="SUPFAM" id="SSF88946">
    <property type="entry name" value="Sigma2 domain of RNA polymerase sigma factors"/>
    <property type="match status" value="1"/>
</dbReference>
<dbReference type="InterPro" id="IPR013249">
    <property type="entry name" value="RNA_pol_sigma70_r4_t2"/>
</dbReference>
<dbReference type="InterPro" id="IPR013324">
    <property type="entry name" value="RNA_pol_sigma_r3/r4-like"/>
</dbReference>
<dbReference type="InterPro" id="IPR007627">
    <property type="entry name" value="RNA_pol_sigma70_r2"/>
</dbReference>
<keyword evidence="4" id="KW-0804">Transcription</keyword>
<dbReference type="PANTHER" id="PTHR43133:SF46">
    <property type="entry name" value="RNA POLYMERASE SIGMA-70 FACTOR ECF SUBFAMILY"/>
    <property type="match status" value="1"/>
</dbReference>
<feature type="domain" description="RNA polymerase sigma-70 region 2" evidence="5">
    <location>
        <begin position="22"/>
        <end position="84"/>
    </location>
</feature>
<evidence type="ECO:0000256" key="4">
    <source>
        <dbReference type="ARBA" id="ARBA00023163"/>
    </source>
</evidence>
<evidence type="ECO:0000256" key="3">
    <source>
        <dbReference type="ARBA" id="ARBA00023082"/>
    </source>
</evidence>
<dbReference type="STRING" id="693979.Bache_1764"/>
<proteinExistence type="inferred from homology"/>
<sequence>MLNELIILARIKEGDIKAFEGIFRRYYSPLCWYATGITGEAEAAEEIVEQLFYVLWKDREKIQVFRSLKSYLYRAVRNEAVQYCEHREVKERYGSSLMSPDGDEFSSDPQRQMEYKELHALISRALGRLPARRRLIFNMHRMQGLKYAEIARSLSLSVKTVEAEMTKVLRTLRGEIDNYIRTK</sequence>
<feature type="domain" description="RNA polymerase sigma factor 70 region 4 type 2" evidence="6">
    <location>
        <begin position="121"/>
        <end position="172"/>
    </location>
</feature>
<dbReference type="EMBL" id="CP002352">
    <property type="protein sequence ID" value="ADV43749.1"/>
    <property type="molecule type" value="Genomic_DNA"/>
</dbReference>
<reference evidence="7 8" key="2">
    <citation type="journal article" date="2011" name="Stand. Genomic Sci.">
        <title>Complete genome sequence of Bacteroides helcogenes type strain (P 36-108).</title>
        <authorList>
            <person name="Pati A."/>
            <person name="Gronow S."/>
            <person name="Zeytun A."/>
            <person name="Lapidus A."/>
            <person name="Nolan M."/>
            <person name="Hammon N."/>
            <person name="Deshpande S."/>
            <person name="Cheng J.F."/>
            <person name="Tapia R."/>
            <person name="Han C."/>
            <person name="Goodwin L."/>
            <person name="Pitluck S."/>
            <person name="Liolios K."/>
            <person name="Pagani I."/>
            <person name="Ivanova N."/>
            <person name="Mavromatis K."/>
            <person name="Chen A."/>
            <person name="Palaniappan K."/>
            <person name="Land M."/>
            <person name="Hauser L."/>
            <person name="Chang Y.J."/>
            <person name="Jeffries C.D."/>
            <person name="Detter J.C."/>
            <person name="Brambilla E."/>
            <person name="Rohde M."/>
            <person name="Goker M."/>
            <person name="Woyke T."/>
            <person name="Bristow J."/>
            <person name="Eisen J.A."/>
            <person name="Markowitz V."/>
            <person name="Hugenholtz P."/>
            <person name="Kyrpides N.C."/>
            <person name="Klenk H.P."/>
            <person name="Lucas S."/>
        </authorList>
    </citation>
    <scope>NUCLEOTIDE SEQUENCE [LARGE SCALE GENOMIC DNA]</scope>
    <source>
        <strain evidence="8">ATCC 35417 / DSM 20613 / JCM 6297 / CCUG 15421 / P 36-108</strain>
    </source>
</reference>
<dbReference type="NCBIfam" id="TIGR02985">
    <property type="entry name" value="Sig70_bacteroi1"/>
    <property type="match status" value="1"/>
</dbReference>
<comment type="similarity">
    <text evidence="1">Belongs to the sigma-70 factor family. ECF subfamily.</text>
</comment>
<dbReference type="RefSeq" id="WP_013547343.1">
    <property type="nucleotide sequence ID" value="NC_014933.1"/>
</dbReference>
<dbReference type="InterPro" id="IPR039425">
    <property type="entry name" value="RNA_pol_sigma-70-like"/>
</dbReference>
<gene>
    <name evidence="7" type="ordered locus">Bache_1764</name>
</gene>
<dbReference type="SUPFAM" id="SSF88659">
    <property type="entry name" value="Sigma3 and sigma4 domains of RNA polymerase sigma factors"/>
    <property type="match status" value="1"/>
</dbReference>
<keyword evidence="3" id="KW-0731">Sigma factor</keyword>
<dbReference type="HOGENOM" id="CLU_047691_4_2_10"/>
<dbReference type="Proteomes" id="UP000008630">
    <property type="component" value="Chromosome"/>
</dbReference>
<dbReference type="Gene3D" id="1.10.10.10">
    <property type="entry name" value="Winged helix-like DNA-binding domain superfamily/Winged helix DNA-binding domain"/>
    <property type="match status" value="1"/>
</dbReference>
<keyword evidence="2" id="KW-0805">Transcription regulation</keyword>
<evidence type="ECO:0000259" key="5">
    <source>
        <dbReference type="Pfam" id="PF04542"/>
    </source>
</evidence>
<evidence type="ECO:0000256" key="2">
    <source>
        <dbReference type="ARBA" id="ARBA00023015"/>
    </source>
</evidence>
<dbReference type="eggNOG" id="COG1595">
    <property type="taxonomic scope" value="Bacteria"/>
</dbReference>
<reference key="1">
    <citation type="submission" date="2010-11" db="EMBL/GenBank/DDBJ databases">
        <title>The complete genome of Bacteroides helcogenes P 36-108.</title>
        <authorList>
            <consortium name="US DOE Joint Genome Institute (JGI-PGF)"/>
            <person name="Lucas S."/>
            <person name="Copeland A."/>
            <person name="Lapidus A."/>
            <person name="Bruce D."/>
            <person name="Goodwin L."/>
            <person name="Pitluck S."/>
            <person name="Kyrpides N."/>
            <person name="Mavromatis K."/>
            <person name="Ivanova N."/>
            <person name="Zeytun A."/>
            <person name="Brettin T."/>
            <person name="Detter J.C."/>
            <person name="Tapia R."/>
            <person name="Han C."/>
            <person name="Land M."/>
            <person name="Hauser L."/>
            <person name="Markowitz V."/>
            <person name="Cheng J.-F."/>
            <person name="Hugenholtz P."/>
            <person name="Woyke T."/>
            <person name="Wu D."/>
            <person name="Gronow S."/>
            <person name="Wellnitz S."/>
            <person name="Brambilla E."/>
            <person name="Klenk H.-P."/>
            <person name="Eisen J.A."/>
        </authorList>
    </citation>
    <scope>NUCLEOTIDE SEQUENCE</scope>
    <source>
        <strain>P 36-108</strain>
    </source>
</reference>
<dbReference type="GO" id="GO:0006352">
    <property type="term" value="P:DNA-templated transcription initiation"/>
    <property type="evidence" value="ECO:0007669"/>
    <property type="project" value="InterPro"/>
</dbReference>
<dbReference type="InterPro" id="IPR013325">
    <property type="entry name" value="RNA_pol_sigma_r2"/>
</dbReference>
<evidence type="ECO:0000256" key="1">
    <source>
        <dbReference type="ARBA" id="ARBA00010641"/>
    </source>
</evidence>
<protein>
    <submittedName>
        <fullName evidence="7">RNA polymerase, sigma-24 subunit, ECF subfamily</fullName>
    </submittedName>
</protein>
<dbReference type="PATRIC" id="fig|693979.3.peg.1870"/>
<dbReference type="NCBIfam" id="TIGR02937">
    <property type="entry name" value="sigma70-ECF"/>
    <property type="match status" value="1"/>
</dbReference>
<organism evidence="7 8">
    <name type="scientific">Bacteroides helcogenes (strain ATCC 35417 / DSM 20613 / JCM 6297 / CCUG 15421 / P 36-108)</name>
    <dbReference type="NCBI Taxonomy" id="693979"/>
    <lineage>
        <taxon>Bacteria</taxon>
        <taxon>Pseudomonadati</taxon>
        <taxon>Bacteroidota</taxon>
        <taxon>Bacteroidia</taxon>
        <taxon>Bacteroidales</taxon>
        <taxon>Bacteroidaceae</taxon>
        <taxon>Bacteroides</taxon>
    </lineage>
</organism>
<dbReference type="Gene3D" id="1.10.1740.10">
    <property type="match status" value="1"/>
</dbReference>